<keyword evidence="4 6" id="KW-1133">Transmembrane helix</keyword>
<evidence type="ECO:0000313" key="7">
    <source>
        <dbReference type="EMBL" id="PIC44441.1"/>
    </source>
</evidence>
<evidence type="ECO:0000256" key="5">
    <source>
        <dbReference type="ARBA" id="ARBA00023136"/>
    </source>
</evidence>
<keyword evidence="8" id="KW-1185">Reference proteome</keyword>
<organism evidence="7 8">
    <name type="scientific">Caenorhabditis nigoni</name>
    <dbReference type="NCBI Taxonomy" id="1611254"/>
    <lineage>
        <taxon>Eukaryota</taxon>
        <taxon>Metazoa</taxon>
        <taxon>Ecdysozoa</taxon>
        <taxon>Nematoda</taxon>
        <taxon>Chromadorea</taxon>
        <taxon>Rhabditida</taxon>
        <taxon>Rhabditina</taxon>
        <taxon>Rhabditomorpha</taxon>
        <taxon>Rhabditoidea</taxon>
        <taxon>Rhabditidae</taxon>
        <taxon>Peloderinae</taxon>
        <taxon>Caenorhabditis</taxon>
    </lineage>
</organism>
<dbReference type="EMBL" id="PDUG01000002">
    <property type="protein sequence ID" value="PIC44441.1"/>
    <property type="molecule type" value="Genomic_DNA"/>
</dbReference>
<accession>A0A2G5UYE3</accession>
<name>A0A2G5UYE3_9PELO</name>
<evidence type="ECO:0000256" key="6">
    <source>
        <dbReference type="SAM" id="Phobius"/>
    </source>
</evidence>
<gene>
    <name evidence="7" type="primary">Cni-M05D6.6</name>
    <name evidence="7" type="synonym">Cnig_chr_II.g4806</name>
    <name evidence="7" type="ORF">B9Z55_004806</name>
</gene>
<sequence length="162" mass="18411">MLSSVIRCGGRQAASSKMTPAVSMAIRRFDPLEAKMAQKKQELMAQQQQAEGDQNRVTYATKDDFKHTVQDSRFTGAADSETGQVPTKWQKKFLVITKLYPSVEDIPPFVHHGTMNRMHDRMRVVFIVTASIFFFSTFYIAERAMAHKIARDRDAGVVVHKM</sequence>
<dbReference type="Proteomes" id="UP000230233">
    <property type="component" value="Chromosome II"/>
</dbReference>
<evidence type="ECO:0000256" key="3">
    <source>
        <dbReference type="ARBA" id="ARBA00022692"/>
    </source>
</evidence>
<dbReference type="OrthoDB" id="8193498at2759"/>
<keyword evidence="5 6" id="KW-0472">Membrane</keyword>
<protein>
    <submittedName>
        <fullName evidence="7">Uncharacterized protein</fullName>
    </submittedName>
</protein>
<dbReference type="Pfam" id="PF06388">
    <property type="entry name" value="DUF1075"/>
    <property type="match status" value="1"/>
</dbReference>
<dbReference type="PANTHER" id="PTHR13674">
    <property type="entry name" value="GROWTH AND TRANSFORMATION-DEPENDENT PROTEIN"/>
    <property type="match status" value="1"/>
</dbReference>
<keyword evidence="3 6" id="KW-0812">Transmembrane</keyword>
<evidence type="ECO:0000256" key="2">
    <source>
        <dbReference type="ARBA" id="ARBA00007363"/>
    </source>
</evidence>
<dbReference type="GO" id="GO:0016020">
    <property type="term" value="C:membrane"/>
    <property type="evidence" value="ECO:0007669"/>
    <property type="project" value="UniProtKB-SubCell"/>
</dbReference>
<evidence type="ECO:0000256" key="1">
    <source>
        <dbReference type="ARBA" id="ARBA00004167"/>
    </source>
</evidence>
<comment type="caution">
    <text evidence="7">The sequence shown here is derived from an EMBL/GenBank/DDBJ whole genome shotgun (WGS) entry which is preliminary data.</text>
</comment>
<dbReference type="AlphaFoldDB" id="A0A2G5UYE3"/>
<comment type="subcellular location">
    <subcellularLocation>
        <location evidence="1">Membrane</location>
        <topology evidence="1">Single-pass membrane protein</topology>
    </subcellularLocation>
</comment>
<evidence type="ECO:0000256" key="4">
    <source>
        <dbReference type="ARBA" id="ARBA00022989"/>
    </source>
</evidence>
<evidence type="ECO:0000313" key="8">
    <source>
        <dbReference type="Proteomes" id="UP000230233"/>
    </source>
</evidence>
<dbReference type="STRING" id="1611254.A0A2G5UYE3"/>
<feature type="transmembrane region" description="Helical" evidence="6">
    <location>
        <begin position="124"/>
        <end position="141"/>
    </location>
</feature>
<comment type="similarity">
    <text evidence="2">Belongs to the UPF0389 family.</text>
</comment>
<proteinExistence type="inferred from homology"/>
<reference evidence="8" key="1">
    <citation type="submission" date="2017-10" db="EMBL/GenBank/DDBJ databases">
        <title>Rapid genome shrinkage in a self-fertile nematode reveals novel sperm competition proteins.</title>
        <authorList>
            <person name="Yin D."/>
            <person name="Schwarz E.M."/>
            <person name="Thomas C.G."/>
            <person name="Felde R.L."/>
            <person name="Korf I.F."/>
            <person name="Cutter A.D."/>
            <person name="Schartner C.M."/>
            <person name="Ralston E.J."/>
            <person name="Meyer B.J."/>
            <person name="Haag E.S."/>
        </authorList>
    </citation>
    <scope>NUCLEOTIDE SEQUENCE [LARGE SCALE GENOMIC DNA]</scope>
    <source>
        <strain evidence="8">JU1422</strain>
    </source>
</reference>
<dbReference type="InterPro" id="IPR009432">
    <property type="entry name" value="DUF1075"/>
</dbReference>
<dbReference type="PANTHER" id="PTHR13674:SF5">
    <property type="entry name" value="UPF0389 PROTEIN CG9231"/>
    <property type="match status" value="1"/>
</dbReference>